<accession>A0A2T2N622</accession>
<name>A0A2T2N622_CORCC</name>
<dbReference type="InterPro" id="IPR036188">
    <property type="entry name" value="FAD/NAD-bd_sf"/>
</dbReference>
<dbReference type="STRING" id="1448308.A0A2T2N622"/>
<protein>
    <submittedName>
        <fullName evidence="1">Amine oxidase, flavin-containing superfamily</fullName>
    </submittedName>
</protein>
<dbReference type="GO" id="GO:0016491">
    <property type="term" value="F:oxidoreductase activity"/>
    <property type="evidence" value="ECO:0007669"/>
    <property type="project" value="TreeGrafter"/>
</dbReference>
<organism evidence="1 2">
    <name type="scientific">Corynespora cassiicola Philippines</name>
    <dbReference type="NCBI Taxonomy" id="1448308"/>
    <lineage>
        <taxon>Eukaryota</taxon>
        <taxon>Fungi</taxon>
        <taxon>Dikarya</taxon>
        <taxon>Ascomycota</taxon>
        <taxon>Pezizomycotina</taxon>
        <taxon>Dothideomycetes</taxon>
        <taxon>Pleosporomycetidae</taxon>
        <taxon>Pleosporales</taxon>
        <taxon>Corynesporascaceae</taxon>
        <taxon>Corynespora</taxon>
    </lineage>
</organism>
<dbReference type="AlphaFoldDB" id="A0A2T2N622"/>
<proteinExistence type="predicted"/>
<reference evidence="1 2" key="1">
    <citation type="journal article" date="2018" name="Front. Microbiol.">
        <title>Genome-Wide Analysis of Corynespora cassiicola Leaf Fall Disease Putative Effectors.</title>
        <authorList>
            <person name="Lopez D."/>
            <person name="Ribeiro S."/>
            <person name="Label P."/>
            <person name="Fumanal B."/>
            <person name="Venisse J.S."/>
            <person name="Kohler A."/>
            <person name="de Oliveira R.R."/>
            <person name="Labutti K."/>
            <person name="Lipzen A."/>
            <person name="Lail K."/>
            <person name="Bauer D."/>
            <person name="Ohm R.A."/>
            <person name="Barry K.W."/>
            <person name="Spatafora J."/>
            <person name="Grigoriev I.V."/>
            <person name="Martin F.M."/>
            <person name="Pujade-Renaud V."/>
        </authorList>
    </citation>
    <scope>NUCLEOTIDE SEQUENCE [LARGE SCALE GENOMIC DNA]</scope>
    <source>
        <strain evidence="1 2">Philippines</strain>
    </source>
</reference>
<dbReference type="Gene3D" id="1.10.405.20">
    <property type="match status" value="1"/>
</dbReference>
<dbReference type="Proteomes" id="UP000240883">
    <property type="component" value="Unassembled WGS sequence"/>
</dbReference>
<dbReference type="EMBL" id="KZ678147">
    <property type="protein sequence ID" value="PSN60864.1"/>
    <property type="molecule type" value="Genomic_DNA"/>
</dbReference>
<dbReference type="PANTHER" id="PTHR42923">
    <property type="entry name" value="PROTOPORPHYRINOGEN OXIDASE"/>
    <property type="match status" value="1"/>
</dbReference>
<keyword evidence="2" id="KW-1185">Reference proteome</keyword>
<dbReference type="Gene3D" id="3.50.50.60">
    <property type="entry name" value="FAD/NAD(P)-binding domain"/>
    <property type="match status" value="1"/>
</dbReference>
<dbReference type="Gene3D" id="3.30.70.1990">
    <property type="match status" value="1"/>
</dbReference>
<gene>
    <name evidence="1" type="ORF">BS50DRAFT_579026</name>
</gene>
<dbReference type="SUPFAM" id="SSF51905">
    <property type="entry name" value="FAD/NAD(P)-binding domain"/>
    <property type="match status" value="1"/>
</dbReference>
<evidence type="ECO:0000313" key="2">
    <source>
        <dbReference type="Proteomes" id="UP000240883"/>
    </source>
</evidence>
<evidence type="ECO:0000313" key="1">
    <source>
        <dbReference type="EMBL" id="PSN60864.1"/>
    </source>
</evidence>
<dbReference type="PANTHER" id="PTHR42923:SF26">
    <property type="entry name" value="FMN REDUCTASE LOT6, PUTATIVE (AFU_ORTHOLOGUE AFUA_7G06600)-RELATED"/>
    <property type="match status" value="1"/>
</dbReference>
<dbReference type="InterPro" id="IPR050464">
    <property type="entry name" value="Zeta_carotene_desat/Oxidored"/>
</dbReference>
<dbReference type="Pfam" id="PF13450">
    <property type="entry name" value="NAD_binding_8"/>
    <property type="match status" value="1"/>
</dbReference>
<sequence length="460" mass="50855">MAKVTERNIFDTSRFIGSDIIQRDVAIIGGGSSGTHAAISLKDQGYSYVVVEKRSTIGGHAETYFDPTTGSPVNYGVQVFHNTSTVQKYFARLNISTRLLAQSPLDIPRQRYDLKTGTRANITQYTPEETRTAATKYLELVSQLPDLERGLSLPAPIPEDLILPFGDLLAKNGIEAFIPYASTVNQGLGDIPTMPALEFIKGNDKGLYKGNLVPNSGAIKEIYDNAQAELLSDESLLLDSEVIASDRTYPGNVRLIVKTPSSEKLIIAKRLLITIPPKLDLLGAFRPTRNETEVFKKFINGGLYASVIKNSGIPENISIINVDPARFPNGPSYPSVWSFTNTRVPGLKWSLYQTERGNVTEPLQKETVKKAVIAAIKTLWTANPEWAQEEEPEFVAFVSHSPYYLQVSSEDIANGFYTDLYALQGHQNTFWTGAAWRGQDSSTIWKFNEDILLPNLTAAL</sequence>
<dbReference type="OrthoDB" id="68575at2759"/>